<evidence type="ECO:0000256" key="1">
    <source>
        <dbReference type="SAM" id="MobiDB-lite"/>
    </source>
</evidence>
<dbReference type="InterPro" id="IPR022385">
    <property type="entry name" value="Rhs_assc_core"/>
</dbReference>
<sequence length="369" mass="38074">MDPATGEVIGQVTLTPTTTTTTAAGGCGGGSAASPAAATAGGVGGRCGDGVTGDGGVLETRCGQHDLSGAAKGVPTPAHTATTTSAAGGVGAGSGDQPGDGLGGGPGGGLGGGVDGRSVSQWSQVVVDARFYALVADLAGAPQEIIDPTTGVVAGQVVQSLYGTRKWVGAQASPLLFTGQYEDTESGWVYNRFRFYQPVLGSYNAQDPLGLAPRVASGQGYVDHAAHWVDALGLMAHKRTISATDRGYLRGGPYARLETANLQGGAAERHHIISQEALKANGFDPAYAPAIQMEKGAHKMTLSHGAQGQFGRIYRQYESDMIANDRMDDLVLDELIRIEQMPDHIGTDRPLEALNSYLDWKENGFGFLA</sequence>
<gene>
    <name evidence="2" type="ORF">MA47_07410</name>
</gene>
<accession>A0A0A2DL00</accession>
<dbReference type="AlphaFoldDB" id="A0A0A2DL00"/>
<protein>
    <recommendedName>
        <fullName evidence="4">RHS repeat-associated core domain-containing protein</fullName>
    </recommendedName>
</protein>
<evidence type="ECO:0000313" key="2">
    <source>
        <dbReference type="EMBL" id="KGM18422.1"/>
    </source>
</evidence>
<dbReference type="Gene3D" id="2.180.10.10">
    <property type="entry name" value="RHS repeat-associated core"/>
    <property type="match status" value="1"/>
</dbReference>
<comment type="caution">
    <text evidence="2">The sequence shown here is derived from an EMBL/GenBank/DDBJ whole genome shotgun (WGS) entry which is preliminary data.</text>
</comment>
<feature type="compositionally biased region" description="Gly residues" evidence="1">
    <location>
        <begin position="88"/>
        <end position="115"/>
    </location>
</feature>
<reference evidence="2 3" key="1">
    <citation type="submission" date="2014-10" db="EMBL/GenBank/DDBJ databases">
        <title>Whole Genome sequence of Corynebacterium auriscanis strain CIP 106629.</title>
        <authorList>
            <person name="Hassan S.S."/>
            <person name="Jamal S.B."/>
            <person name="Tiwari S."/>
            <person name="Oliveira L.D.C."/>
            <person name="Souza F."/>
            <person name="Mariano D.C."/>
            <person name="Almeida S."/>
            <person name="Dorella F."/>
            <person name="Pereira F."/>
            <person name="Carvalho A."/>
            <person name="Leal C.A."/>
            <person name="Soares S.D.C."/>
            <person name="Figueiredo H.C."/>
            <person name="Silva A."/>
            <person name="Azevedo V.A."/>
        </authorList>
    </citation>
    <scope>NUCLEOTIDE SEQUENCE [LARGE SCALE GENOMIC DNA]</scope>
    <source>
        <strain evidence="2 3">CIP 106629</strain>
    </source>
</reference>
<evidence type="ECO:0008006" key="4">
    <source>
        <dbReference type="Google" id="ProtNLM"/>
    </source>
</evidence>
<dbReference type="NCBIfam" id="TIGR03696">
    <property type="entry name" value="Rhs_assc_core"/>
    <property type="match status" value="1"/>
</dbReference>
<feature type="compositionally biased region" description="Low complexity" evidence="1">
    <location>
        <begin position="15"/>
        <end position="24"/>
    </location>
</feature>
<feature type="compositionally biased region" description="Low complexity" evidence="1">
    <location>
        <begin position="73"/>
        <end position="87"/>
    </location>
</feature>
<organism evidence="2 3">
    <name type="scientific">Corynebacterium auriscanis</name>
    <dbReference type="NCBI Taxonomy" id="99807"/>
    <lineage>
        <taxon>Bacteria</taxon>
        <taxon>Bacillati</taxon>
        <taxon>Actinomycetota</taxon>
        <taxon>Actinomycetes</taxon>
        <taxon>Mycobacteriales</taxon>
        <taxon>Corynebacteriaceae</taxon>
        <taxon>Corynebacterium</taxon>
    </lineage>
</organism>
<dbReference type="EMBL" id="JRVJ01000012">
    <property type="protein sequence ID" value="KGM18422.1"/>
    <property type="molecule type" value="Genomic_DNA"/>
</dbReference>
<keyword evidence="3" id="KW-1185">Reference proteome</keyword>
<name>A0A0A2DL00_9CORY</name>
<dbReference type="Proteomes" id="UP000030145">
    <property type="component" value="Unassembled WGS sequence"/>
</dbReference>
<feature type="region of interest" description="Disordered" evidence="1">
    <location>
        <begin position="1"/>
        <end position="42"/>
    </location>
</feature>
<proteinExistence type="predicted"/>
<evidence type="ECO:0000313" key="3">
    <source>
        <dbReference type="Proteomes" id="UP000030145"/>
    </source>
</evidence>
<feature type="region of interest" description="Disordered" evidence="1">
    <location>
        <begin position="68"/>
        <end position="115"/>
    </location>
</feature>